<reference evidence="2 3" key="1">
    <citation type="journal article" date="2005" name="Science">
        <title>The genome sequence of Trypanosoma cruzi, etiologic agent of Chagas disease.</title>
        <authorList>
            <person name="El-Sayed N.M."/>
            <person name="Myler P.J."/>
            <person name="Bartholomeu D.C."/>
            <person name="Nilsson D."/>
            <person name="Aggarwal G."/>
            <person name="Tran A.N."/>
            <person name="Ghedin E."/>
            <person name="Worthey E.A."/>
            <person name="Delcher A.L."/>
            <person name="Blandin G."/>
            <person name="Westenberger S.J."/>
            <person name="Caler E."/>
            <person name="Cerqueira G.C."/>
            <person name="Branche C."/>
            <person name="Haas B."/>
            <person name="Anupama A."/>
            <person name="Arner E."/>
            <person name="Aslund L."/>
            <person name="Attipoe P."/>
            <person name="Bontempi E."/>
            <person name="Bringaud F."/>
            <person name="Burton P."/>
            <person name="Cadag E."/>
            <person name="Campbell D.A."/>
            <person name="Carrington M."/>
            <person name="Crabtree J."/>
            <person name="Darban H."/>
            <person name="da Silveira J.F."/>
            <person name="de Jong P."/>
            <person name="Edwards K."/>
            <person name="Englund P.T."/>
            <person name="Fazelina G."/>
            <person name="Feldblyum T."/>
            <person name="Ferella M."/>
            <person name="Frasch A.C."/>
            <person name="Gull K."/>
            <person name="Horn D."/>
            <person name="Hou L."/>
            <person name="Huang Y."/>
            <person name="Kindlund E."/>
            <person name="Klingbeil M."/>
            <person name="Kluge S."/>
            <person name="Koo H."/>
            <person name="Lacerda D."/>
            <person name="Levin M.J."/>
            <person name="Lorenzi H."/>
            <person name="Louie T."/>
            <person name="Machado C.R."/>
            <person name="McCulloch R."/>
            <person name="McKenna A."/>
            <person name="Mizuno Y."/>
            <person name="Mottram J.C."/>
            <person name="Nelson S."/>
            <person name="Ochaya S."/>
            <person name="Osoegawa K."/>
            <person name="Pai G."/>
            <person name="Parsons M."/>
            <person name="Pentony M."/>
            <person name="Pettersson U."/>
            <person name="Pop M."/>
            <person name="Ramirez J.L."/>
            <person name="Rinta J."/>
            <person name="Robertson L."/>
            <person name="Salzberg S.L."/>
            <person name="Sanchez D.O."/>
            <person name="Seyler A."/>
            <person name="Sharma R."/>
            <person name="Shetty J."/>
            <person name="Simpson A.J."/>
            <person name="Sisk E."/>
            <person name="Tammi M.T."/>
            <person name="Tarleton R."/>
            <person name="Teixeira S."/>
            <person name="Van Aken S."/>
            <person name="Vogt C."/>
            <person name="Ward P.N."/>
            <person name="Wickstead B."/>
            <person name="Wortman J."/>
            <person name="White O."/>
            <person name="Fraser C.M."/>
            <person name="Stuart K.D."/>
            <person name="Andersson B."/>
        </authorList>
    </citation>
    <scope>NUCLEOTIDE SEQUENCE [LARGE SCALE GENOMIC DNA]</scope>
    <source>
        <strain evidence="2 3">CL Brener</strain>
    </source>
</reference>
<dbReference type="GeneID" id="3537039"/>
<dbReference type="InParanoid" id="Q4CXQ2"/>
<protein>
    <submittedName>
        <fullName evidence="2">Uncharacterized protein</fullName>
    </submittedName>
</protein>
<proteinExistence type="predicted"/>
<dbReference type="RefSeq" id="XP_806904.1">
    <property type="nucleotide sequence ID" value="XM_801811.1"/>
</dbReference>
<feature type="compositionally biased region" description="Basic residues" evidence="1">
    <location>
        <begin position="96"/>
        <end position="105"/>
    </location>
</feature>
<dbReference type="AlphaFoldDB" id="Q4CXQ2"/>
<sequence>MATKQKRGMRKRKTIGTVMNQSHNKRLIHSKRVIHIVFDKNHMHEDHRNDGEWISSTQHSVGESKQQQRGAHGGFAHAFRSLRSRTRVAPPSPHTLCKRTWAHKR</sequence>
<dbReference type="KEGG" id="tcr:509219.10"/>
<gene>
    <name evidence="2" type="ORF">Tc00.1047053509219.10</name>
</gene>
<dbReference type="Proteomes" id="UP000002296">
    <property type="component" value="Unassembled WGS sequence"/>
</dbReference>
<accession>Q4CXQ2</accession>
<comment type="caution">
    <text evidence="2">The sequence shown here is derived from an EMBL/GenBank/DDBJ whole genome shotgun (WGS) entry which is preliminary data.</text>
</comment>
<feature type="region of interest" description="Disordered" evidence="1">
    <location>
        <begin position="46"/>
        <end position="105"/>
    </location>
</feature>
<evidence type="ECO:0000313" key="2">
    <source>
        <dbReference type="EMBL" id="EAN85053.1"/>
    </source>
</evidence>
<feature type="compositionally biased region" description="Polar residues" evidence="1">
    <location>
        <begin position="54"/>
        <end position="69"/>
    </location>
</feature>
<evidence type="ECO:0000256" key="1">
    <source>
        <dbReference type="SAM" id="MobiDB-lite"/>
    </source>
</evidence>
<name>Q4CXQ2_TRYCC</name>
<dbReference type="PaxDb" id="353153-Q4CXQ2"/>
<evidence type="ECO:0000313" key="3">
    <source>
        <dbReference type="Proteomes" id="UP000002296"/>
    </source>
</evidence>
<dbReference type="EMBL" id="AAHK01001516">
    <property type="protein sequence ID" value="EAN85053.1"/>
    <property type="molecule type" value="Genomic_DNA"/>
</dbReference>
<organism evidence="2 3">
    <name type="scientific">Trypanosoma cruzi (strain CL Brener)</name>
    <dbReference type="NCBI Taxonomy" id="353153"/>
    <lineage>
        <taxon>Eukaryota</taxon>
        <taxon>Discoba</taxon>
        <taxon>Euglenozoa</taxon>
        <taxon>Kinetoplastea</taxon>
        <taxon>Metakinetoplastina</taxon>
        <taxon>Trypanosomatida</taxon>
        <taxon>Trypanosomatidae</taxon>
        <taxon>Trypanosoma</taxon>
        <taxon>Schizotrypanum</taxon>
    </lineage>
</organism>
<keyword evidence="3" id="KW-1185">Reference proteome</keyword>